<dbReference type="GO" id="GO:0016491">
    <property type="term" value="F:oxidoreductase activity"/>
    <property type="evidence" value="ECO:0007669"/>
    <property type="project" value="UniProtKB-KW"/>
</dbReference>
<sequence>MVSFSQMQSSNARIIETLPSGLVAVFVGGTSGIGETTMKQFAKNTVEPRIYFVGRSGEAASRIIADLRALNAAGEYHFIQADVSLLHAVDWVCREIQARESIVNLLFLTPGVMLTNPGSDTIESLYYPTAVTYYSRIRFIVNLLPLLQKASHLRRVVTVFGAGKETLLDGDDFPLFPGRYHQAGPLQTADHGSLSTMMTLALESLALEAPNISFVHSFPGFVKGSSTNSSPKTGGVIRAVFKVVGALPLFEAGERHLFLATSARFPARDGVRLRIPTAGVELGKGVTVARGTDARVGSGVYSVNFDGESVPFKVQDMLQQLRDRDMIKRVWQHTVEEFTRVTGSAFV</sequence>
<dbReference type="PANTHER" id="PTHR47534">
    <property type="entry name" value="YALI0E05731P"/>
    <property type="match status" value="1"/>
</dbReference>
<evidence type="ECO:0000313" key="2">
    <source>
        <dbReference type="EMBL" id="KAK0660827.1"/>
    </source>
</evidence>
<proteinExistence type="predicted"/>
<dbReference type="Gene3D" id="3.40.50.720">
    <property type="entry name" value="NAD(P)-binding Rossmann-like Domain"/>
    <property type="match status" value="1"/>
</dbReference>
<dbReference type="SUPFAM" id="SSF51735">
    <property type="entry name" value="NAD(P)-binding Rossmann-fold domains"/>
    <property type="match status" value="1"/>
</dbReference>
<keyword evidence="1" id="KW-0560">Oxidoreductase</keyword>
<organism evidence="2 3">
    <name type="scientific">Cercophora samala</name>
    <dbReference type="NCBI Taxonomy" id="330535"/>
    <lineage>
        <taxon>Eukaryota</taxon>
        <taxon>Fungi</taxon>
        <taxon>Dikarya</taxon>
        <taxon>Ascomycota</taxon>
        <taxon>Pezizomycotina</taxon>
        <taxon>Sordariomycetes</taxon>
        <taxon>Sordariomycetidae</taxon>
        <taxon>Sordariales</taxon>
        <taxon>Lasiosphaeriaceae</taxon>
        <taxon>Cercophora</taxon>
    </lineage>
</organism>
<dbReference type="PANTHER" id="PTHR47534:SF3">
    <property type="entry name" value="ALCOHOL DEHYDROGENASE-LIKE C-TERMINAL DOMAIN-CONTAINING PROTEIN"/>
    <property type="match status" value="1"/>
</dbReference>
<dbReference type="AlphaFoldDB" id="A0AA39YYB6"/>
<dbReference type="InterPro" id="IPR052228">
    <property type="entry name" value="Sec_Metab_Biosynth_Oxidored"/>
</dbReference>
<dbReference type="Pfam" id="PF00106">
    <property type="entry name" value="adh_short"/>
    <property type="match status" value="1"/>
</dbReference>
<dbReference type="InterPro" id="IPR002347">
    <property type="entry name" value="SDR_fam"/>
</dbReference>
<evidence type="ECO:0000256" key="1">
    <source>
        <dbReference type="ARBA" id="ARBA00023002"/>
    </source>
</evidence>
<evidence type="ECO:0008006" key="4">
    <source>
        <dbReference type="Google" id="ProtNLM"/>
    </source>
</evidence>
<dbReference type="Proteomes" id="UP001174997">
    <property type="component" value="Unassembled WGS sequence"/>
</dbReference>
<accession>A0AA39YYB6</accession>
<gene>
    <name evidence="2" type="ORF">QBC41DRAFT_261478</name>
</gene>
<name>A0AA39YYB6_9PEZI</name>
<protein>
    <recommendedName>
        <fullName evidence="4">Short-chain dehydrogenases/reductase</fullName>
    </recommendedName>
</protein>
<comment type="caution">
    <text evidence="2">The sequence shown here is derived from an EMBL/GenBank/DDBJ whole genome shotgun (WGS) entry which is preliminary data.</text>
</comment>
<dbReference type="InterPro" id="IPR036291">
    <property type="entry name" value="NAD(P)-bd_dom_sf"/>
</dbReference>
<keyword evidence="3" id="KW-1185">Reference proteome</keyword>
<dbReference type="EMBL" id="JAULSY010000160">
    <property type="protein sequence ID" value="KAK0660827.1"/>
    <property type="molecule type" value="Genomic_DNA"/>
</dbReference>
<reference evidence="2" key="1">
    <citation type="submission" date="2023-06" db="EMBL/GenBank/DDBJ databases">
        <title>Genome-scale phylogeny and comparative genomics of the fungal order Sordariales.</title>
        <authorList>
            <consortium name="Lawrence Berkeley National Laboratory"/>
            <person name="Hensen N."/>
            <person name="Bonometti L."/>
            <person name="Westerberg I."/>
            <person name="Brannstrom I.O."/>
            <person name="Guillou S."/>
            <person name="Cros-Aarteil S."/>
            <person name="Calhoun S."/>
            <person name="Haridas S."/>
            <person name="Kuo A."/>
            <person name="Mondo S."/>
            <person name="Pangilinan J."/>
            <person name="Riley R."/>
            <person name="Labutti K."/>
            <person name="Andreopoulos B."/>
            <person name="Lipzen A."/>
            <person name="Chen C."/>
            <person name="Yanf M."/>
            <person name="Daum C."/>
            <person name="Ng V."/>
            <person name="Clum A."/>
            <person name="Steindorff A."/>
            <person name="Ohm R."/>
            <person name="Martin F."/>
            <person name="Silar P."/>
            <person name="Natvig D."/>
            <person name="Lalanne C."/>
            <person name="Gautier V."/>
            <person name="Ament-Velasquez S.L."/>
            <person name="Kruys A."/>
            <person name="Hutchinson M.I."/>
            <person name="Powell A.J."/>
            <person name="Barry K."/>
            <person name="Miller A.N."/>
            <person name="Grigoriev I.V."/>
            <person name="Debuchy R."/>
            <person name="Gladieux P."/>
            <person name="Thoren M.H."/>
            <person name="Johannesson H."/>
        </authorList>
    </citation>
    <scope>NUCLEOTIDE SEQUENCE</scope>
    <source>
        <strain evidence="2">CBS 307.81</strain>
    </source>
</reference>
<evidence type="ECO:0000313" key="3">
    <source>
        <dbReference type="Proteomes" id="UP001174997"/>
    </source>
</evidence>